<dbReference type="AlphaFoldDB" id="A0A7C3ZKQ5"/>
<proteinExistence type="predicted"/>
<name>A0A7C3ZKQ5_9CYAN</name>
<organism evidence="2">
    <name type="scientific">Planktothricoides sp. SpSt-374</name>
    <dbReference type="NCBI Taxonomy" id="2282167"/>
    <lineage>
        <taxon>Bacteria</taxon>
        <taxon>Bacillati</taxon>
        <taxon>Cyanobacteriota</taxon>
        <taxon>Cyanophyceae</taxon>
        <taxon>Oscillatoriophycideae</taxon>
        <taxon>Oscillatoriales</taxon>
        <taxon>Oscillatoriaceae</taxon>
        <taxon>Planktothricoides</taxon>
    </lineage>
</organism>
<reference evidence="2" key="1">
    <citation type="journal article" date="2020" name="mSystems">
        <title>Genome- and Community-Level Interaction Insights into Carbon Utilization and Element Cycling Functions of Hydrothermarchaeota in Hydrothermal Sediment.</title>
        <authorList>
            <person name="Zhou Z."/>
            <person name="Liu Y."/>
            <person name="Xu W."/>
            <person name="Pan J."/>
            <person name="Luo Z.H."/>
            <person name="Li M."/>
        </authorList>
    </citation>
    <scope>NUCLEOTIDE SEQUENCE [LARGE SCALE GENOMIC DNA]</scope>
    <source>
        <strain evidence="2">SpSt-374</strain>
    </source>
</reference>
<accession>A0A7C3ZKQ5</accession>
<sequence length="158" mass="18476">MKKNKTSKTRLHDTYDRSIQLGASRRRLEDAEALHSQKRWHGAVYLGGYAIECSLKALICYDEGRKKNFKDTATFKKGMQGANLHNLAKLLESLNSLERAIQLDRTKKYQEAWNTITQQWKNDELRYSDKQGNEEESQRFIEAVKLLHRFILEQQGES</sequence>
<protein>
    <recommendedName>
        <fullName evidence="1">HEPN domain-containing protein</fullName>
    </recommendedName>
</protein>
<dbReference type="Pfam" id="PF05168">
    <property type="entry name" value="HEPN"/>
    <property type="match status" value="1"/>
</dbReference>
<feature type="domain" description="HEPN" evidence="1">
    <location>
        <begin position="24"/>
        <end position="150"/>
    </location>
</feature>
<evidence type="ECO:0000313" key="2">
    <source>
        <dbReference type="EMBL" id="HGG01663.1"/>
    </source>
</evidence>
<dbReference type="Gene3D" id="1.20.120.330">
    <property type="entry name" value="Nucleotidyltransferases domain 2"/>
    <property type="match status" value="1"/>
</dbReference>
<dbReference type="InterPro" id="IPR007842">
    <property type="entry name" value="HEPN_dom"/>
</dbReference>
<evidence type="ECO:0000259" key="1">
    <source>
        <dbReference type="Pfam" id="PF05168"/>
    </source>
</evidence>
<comment type="caution">
    <text evidence="2">The sequence shown here is derived from an EMBL/GenBank/DDBJ whole genome shotgun (WGS) entry which is preliminary data.</text>
</comment>
<gene>
    <name evidence="2" type="ORF">ENR15_13685</name>
</gene>
<dbReference type="EMBL" id="DSPX01000135">
    <property type="protein sequence ID" value="HGG01663.1"/>
    <property type="molecule type" value="Genomic_DNA"/>
</dbReference>